<dbReference type="Gene3D" id="3.40.367.20">
    <property type="match status" value="2"/>
</dbReference>
<dbReference type="GO" id="GO:0006006">
    <property type="term" value="P:glucose metabolic process"/>
    <property type="evidence" value="ECO:0007669"/>
    <property type="project" value="TreeGrafter"/>
</dbReference>
<keyword evidence="6 11" id="KW-0418">Kinase</keyword>
<comment type="pathway">
    <text evidence="1">Carbohydrate degradation; glycolysis; D-glyceraldehyde 3-phosphate and glycerone phosphate from D-glucose: step 1/4.</text>
</comment>
<dbReference type="InterPro" id="IPR019807">
    <property type="entry name" value="Hexokinase_BS"/>
</dbReference>
<protein>
    <recommendedName>
        <fullName evidence="11">Phosphotransferase</fullName>
        <ecNumber evidence="11">2.7.1.-</ecNumber>
    </recommendedName>
</protein>
<feature type="non-terminal residue" evidence="14">
    <location>
        <position position="565"/>
    </location>
</feature>
<dbReference type="InterPro" id="IPR001312">
    <property type="entry name" value="Hexokinase"/>
</dbReference>
<evidence type="ECO:0000256" key="5">
    <source>
        <dbReference type="ARBA" id="ARBA00022741"/>
    </source>
</evidence>
<keyword evidence="7 11" id="KW-0067">ATP-binding</keyword>
<keyword evidence="15" id="KW-1185">Reference proteome</keyword>
<comment type="similarity">
    <text evidence="3 11">Belongs to the hexokinase family.</text>
</comment>
<dbReference type="AlphaFoldDB" id="A0A850WYA9"/>
<proteinExistence type="inferred from homology"/>
<gene>
    <name evidence="14" type="primary">Hk1_0</name>
    <name evidence="14" type="ORF">PIACAY_R06039</name>
</gene>
<evidence type="ECO:0000256" key="8">
    <source>
        <dbReference type="ARBA" id="ARBA00023152"/>
    </source>
</evidence>
<dbReference type="InterPro" id="IPR043129">
    <property type="entry name" value="ATPase_NBD"/>
</dbReference>
<dbReference type="PANTHER" id="PTHR19443:SF10">
    <property type="entry name" value="HEXOKINASE-1"/>
    <property type="match status" value="1"/>
</dbReference>
<dbReference type="GO" id="GO:0005524">
    <property type="term" value="F:ATP binding"/>
    <property type="evidence" value="ECO:0007669"/>
    <property type="project" value="UniProtKB-UniRule"/>
</dbReference>
<dbReference type="InterPro" id="IPR022672">
    <property type="entry name" value="Hexokinase_N"/>
</dbReference>
<comment type="catalytic activity">
    <reaction evidence="10">
        <text>D-glucose + ATP = D-glucose 6-phosphate + ADP + H(+)</text>
        <dbReference type="Rhea" id="RHEA:17825"/>
        <dbReference type="ChEBI" id="CHEBI:4167"/>
        <dbReference type="ChEBI" id="CHEBI:15378"/>
        <dbReference type="ChEBI" id="CHEBI:30616"/>
        <dbReference type="ChEBI" id="CHEBI:61548"/>
        <dbReference type="ChEBI" id="CHEBI:456216"/>
        <dbReference type="EC" id="2.7.1.1"/>
    </reaction>
    <physiologicalReaction direction="left-to-right" evidence="10">
        <dbReference type="Rhea" id="RHEA:17826"/>
    </physiologicalReaction>
</comment>
<feature type="domain" description="Hexokinase C-terminal" evidence="13">
    <location>
        <begin position="6"/>
        <end position="119"/>
    </location>
</feature>
<sequence>SLYRSKEGLNKAKEILTRLGVEPSHEDCIAVQHVCTIVSFRSANLVAATLGAILNQLRDNKGVGRLRTTVGVDGSLYKMHPQYARRLHKTTRRLVPDSEVRFLLSESGSGKGAAMVTAVAYRLSEQHRLIDETLAEFKLTHEQLLQVKKRMRAEMEAGLKKKTHETAKVKMLPTFVRSTPDGTENGDFLALDLGGTNFRVLLVKIRSGKRRTVEMHNKIYAIPIEVMQGTGEELFDHIVTCISDFLDYMGIKGARLPLGFTFSFPCKQTSLDAGILLNWTKGFKATDCEGEDVVYLLREGIKRREEFDLDVVAVVNDTVGTMMTCAYEDPNCEIGLIVGTGSNACYMEEMRNIEMVDGEQGRMCVNTEWGAFGDNGCLDDIRTIYDKAVDDYSLNAGKQRYEKMISGMYLGEIVRNILIDFTKRGFLFRGQISETLKTRHIFETKFLSQIERWRGRSEMQEFFSFNSCCSQSSKSTLISICVLVFPSVKRGALQRSVAVLRSANNVGPPSPTAIVSFHSFSRIMHQTVKDLAPNCDVTFLLSEDGSGKGAALITAVGCRLRDAEQ</sequence>
<evidence type="ECO:0000256" key="1">
    <source>
        <dbReference type="ARBA" id="ARBA00004888"/>
    </source>
</evidence>
<dbReference type="GO" id="GO:0004340">
    <property type="term" value="F:glucokinase activity"/>
    <property type="evidence" value="ECO:0007669"/>
    <property type="project" value="TreeGrafter"/>
</dbReference>
<keyword evidence="4 11" id="KW-0808">Transferase</keyword>
<feature type="domain" description="Hexokinase C-terminal" evidence="13">
    <location>
        <begin position="333"/>
        <end position="556"/>
    </location>
</feature>
<comment type="catalytic activity">
    <reaction evidence="9">
        <text>a D-hexose + ATP = a D-hexose 6-phosphate + ADP + H(+)</text>
        <dbReference type="Rhea" id="RHEA:22740"/>
        <dbReference type="ChEBI" id="CHEBI:4194"/>
        <dbReference type="ChEBI" id="CHEBI:15378"/>
        <dbReference type="ChEBI" id="CHEBI:30616"/>
        <dbReference type="ChEBI" id="CHEBI:229467"/>
        <dbReference type="ChEBI" id="CHEBI:456216"/>
        <dbReference type="EC" id="2.7.1.1"/>
    </reaction>
    <physiologicalReaction direction="left-to-right" evidence="9">
        <dbReference type="Rhea" id="RHEA:22741"/>
    </physiologicalReaction>
</comment>
<dbReference type="EC" id="2.7.1.-" evidence="11"/>
<dbReference type="UniPathway" id="UPA00242"/>
<dbReference type="Pfam" id="PF03727">
    <property type="entry name" value="Hexokinase_2"/>
    <property type="match status" value="2"/>
</dbReference>
<dbReference type="Gene3D" id="3.30.420.40">
    <property type="match status" value="1"/>
</dbReference>
<dbReference type="GO" id="GO:0019158">
    <property type="term" value="F:mannokinase activity"/>
    <property type="evidence" value="ECO:0007669"/>
    <property type="project" value="TreeGrafter"/>
</dbReference>
<accession>A0A850WYA9</accession>
<evidence type="ECO:0000313" key="14">
    <source>
        <dbReference type="EMBL" id="NWH71159.1"/>
    </source>
</evidence>
<evidence type="ECO:0000256" key="6">
    <source>
        <dbReference type="ARBA" id="ARBA00022777"/>
    </source>
</evidence>
<dbReference type="SUPFAM" id="SSF53067">
    <property type="entry name" value="Actin-like ATPase domain"/>
    <property type="match status" value="3"/>
</dbReference>
<evidence type="ECO:0000256" key="4">
    <source>
        <dbReference type="ARBA" id="ARBA00022679"/>
    </source>
</evidence>
<dbReference type="PRINTS" id="PR00475">
    <property type="entry name" value="HEXOKINASE"/>
</dbReference>
<dbReference type="GO" id="GO:0008865">
    <property type="term" value="F:fructokinase activity"/>
    <property type="evidence" value="ECO:0007669"/>
    <property type="project" value="TreeGrafter"/>
</dbReference>
<evidence type="ECO:0000256" key="10">
    <source>
        <dbReference type="ARBA" id="ARBA00048160"/>
    </source>
</evidence>
<dbReference type="FunFam" id="3.40.367.20:FF:000020">
    <property type="entry name" value="Hexokinase-1"/>
    <property type="match status" value="1"/>
</dbReference>
<feature type="non-terminal residue" evidence="14">
    <location>
        <position position="1"/>
    </location>
</feature>
<organism evidence="14 15">
    <name type="scientific">Piaya cayana</name>
    <name type="common">Common squirrel cuckoo</name>
    <dbReference type="NCBI Taxonomy" id="33601"/>
    <lineage>
        <taxon>Eukaryota</taxon>
        <taxon>Metazoa</taxon>
        <taxon>Chordata</taxon>
        <taxon>Craniata</taxon>
        <taxon>Vertebrata</taxon>
        <taxon>Euteleostomi</taxon>
        <taxon>Archelosauria</taxon>
        <taxon>Archosauria</taxon>
        <taxon>Dinosauria</taxon>
        <taxon>Saurischia</taxon>
        <taxon>Theropoda</taxon>
        <taxon>Coelurosauria</taxon>
        <taxon>Aves</taxon>
        <taxon>Neognathae</taxon>
        <taxon>Neoaves</taxon>
        <taxon>Otidimorphae</taxon>
        <taxon>Cuculiformes</taxon>
        <taxon>Coccyzidae</taxon>
        <taxon>Piaya</taxon>
    </lineage>
</organism>
<dbReference type="EMBL" id="WAAB01003888">
    <property type="protein sequence ID" value="NWH71159.1"/>
    <property type="molecule type" value="Genomic_DNA"/>
</dbReference>
<evidence type="ECO:0000256" key="11">
    <source>
        <dbReference type="RuleBase" id="RU362007"/>
    </source>
</evidence>
<comment type="caution">
    <text evidence="14">The sequence shown here is derived from an EMBL/GenBank/DDBJ whole genome shotgun (WGS) entry which is preliminary data.</text>
</comment>
<evidence type="ECO:0000256" key="2">
    <source>
        <dbReference type="ARBA" id="ARBA00005028"/>
    </source>
</evidence>
<dbReference type="FunFam" id="3.30.420.40:FF:000015">
    <property type="entry name" value="Hexokinase 1"/>
    <property type="match status" value="1"/>
</dbReference>
<dbReference type="GO" id="GO:0005739">
    <property type="term" value="C:mitochondrion"/>
    <property type="evidence" value="ECO:0007669"/>
    <property type="project" value="TreeGrafter"/>
</dbReference>
<dbReference type="OrthoDB" id="419537at2759"/>
<reference evidence="14" key="1">
    <citation type="submission" date="2019-09" db="EMBL/GenBank/DDBJ databases">
        <title>Bird 10,000 Genomes (B10K) Project - Family phase.</title>
        <authorList>
            <person name="Zhang G."/>
        </authorList>
    </citation>
    <scope>NUCLEOTIDE SEQUENCE</scope>
    <source>
        <strain evidence="14">B10K-DU-008-47</strain>
        <tissue evidence="14">Mixed tissue sample</tissue>
    </source>
</reference>
<dbReference type="GO" id="GO:0005829">
    <property type="term" value="C:cytosol"/>
    <property type="evidence" value="ECO:0007669"/>
    <property type="project" value="TreeGrafter"/>
</dbReference>
<evidence type="ECO:0000256" key="9">
    <source>
        <dbReference type="ARBA" id="ARBA00044613"/>
    </source>
</evidence>
<dbReference type="InterPro" id="IPR022673">
    <property type="entry name" value="Hexokinase_C"/>
</dbReference>
<dbReference type="Pfam" id="PF00349">
    <property type="entry name" value="Hexokinase_1"/>
    <property type="match status" value="1"/>
</dbReference>
<evidence type="ECO:0000313" key="15">
    <source>
        <dbReference type="Proteomes" id="UP000653271"/>
    </source>
</evidence>
<dbReference type="PROSITE" id="PS00378">
    <property type="entry name" value="HEXOKINASE_1"/>
    <property type="match status" value="1"/>
</dbReference>
<keyword evidence="5 11" id="KW-0547">Nucleotide-binding</keyword>
<dbReference type="GO" id="GO:0001678">
    <property type="term" value="P:intracellular glucose homeostasis"/>
    <property type="evidence" value="ECO:0007669"/>
    <property type="project" value="InterPro"/>
</dbReference>
<dbReference type="GO" id="GO:0005536">
    <property type="term" value="F:D-glucose binding"/>
    <property type="evidence" value="ECO:0007669"/>
    <property type="project" value="InterPro"/>
</dbReference>
<evidence type="ECO:0000256" key="7">
    <source>
        <dbReference type="ARBA" id="ARBA00022840"/>
    </source>
</evidence>
<feature type="domain" description="Hexokinase N-terminal" evidence="12">
    <location>
        <begin position="130"/>
        <end position="327"/>
    </location>
</feature>
<evidence type="ECO:0000256" key="3">
    <source>
        <dbReference type="ARBA" id="ARBA00009225"/>
    </source>
</evidence>
<dbReference type="PANTHER" id="PTHR19443">
    <property type="entry name" value="HEXOKINASE"/>
    <property type="match status" value="1"/>
</dbReference>
<dbReference type="GO" id="GO:0006096">
    <property type="term" value="P:glycolytic process"/>
    <property type="evidence" value="ECO:0007669"/>
    <property type="project" value="UniProtKB-UniPathway"/>
</dbReference>
<dbReference type="Proteomes" id="UP000653271">
    <property type="component" value="Unassembled WGS sequence"/>
</dbReference>
<name>A0A850WYA9_PIACA</name>
<dbReference type="PROSITE" id="PS51748">
    <property type="entry name" value="HEXOKINASE_2"/>
    <property type="match status" value="2"/>
</dbReference>
<comment type="pathway">
    <text evidence="2">Carbohydrate metabolism; hexose metabolism.</text>
</comment>
<dbReference type="UniPathway" id="UPA00109">
    <property type="reaction ID" value="UER00180"/>
</dbReference>
<keyword evidence="8 11" id="KW-0324">Glycolysis</keyword>
<evidence type="ECO:0000259" key="12">
    <source>
        <dbReference type="Pfam" id="PF00349"/>
    </source>
</evidence>
<evidence type="ECO:0000259" key="13">
    <source>
        <dbReference type="Pfam" id="PF03727"/>
    </source>
</evidence>